<sequence length="232" mass="24872">MRSSTITRRSFFTAGAALSAVVLAACGAQNNDNQASGQGSSESSTPRPTGEGVYTRDSDGFHLNSKSQTPTVTLYSDFQCPYCAKADPTYMQVANELDGVMNVTVKNFPLPMHANAVPAAQAVEAAEIQGKHIEMGEKIFQTQQDWEEKSQADAVKVYEGYAEELGLDLEKFRTDANSDAVKQIIERDFQAGRNAGVSGTPQWVVGGKVVEGVESSTSKDDMISAFKKAAGI</sequence>
<dbReference type="RefSeq" id="WP_190724823.1">
    <property type="nucleotide sequence ID" value="NZ_CP061539.1"/>
</dbReference>
<organism evidence="9 10">
    <name type="scientific">Rothia terrae</name>
    <dbReference type="NCBI Taxonomy" id="396015"/>
    <lineage>
        <taxon>Bacteria</taxon>
        <taxon>Bacillati</taxon>
        <taxon>Actinomycetota</taxon>
        <taxon>Actinomycetes</taxon>
        <taxon>Micrococcales</taxon>
        <taxon>Micrococcaceae</taxon>
        <taxon>Rothia</taxon>
    </lineage>
</organism>
<dbReference type="GeneID" id="96622960"/>
<feature type="region of interest" description="Disordered" evidence="6">
    <location>
        <begin position="31"/>
        <end position="62"/>
    </location>
</feature>
<evidence type="ECO:0000256" key="2">
    <source>
        <dbReference type="ARBA" id="ARBA00022729"/>
    </source>
</evidence>
<dbReference type="EMBL" id="CP061539">
    <property type="protein sequence ID" value="QNV38053.1"/>
    <property type="molecule type" value="Genomic_DNA"/>
</dbReference>
<feature type="chain" id="PRO_5039517758" evidence="7">
    <location>
        <begin position="25"/>
        <end position="232"/>
    </location>
</feature>
<dbReference type="InterPro" id="IPR012336">
    <property type="entry name" value="Thioredoxin-like_fold"/>
</dbReference>
<dbReference type="Proteomes" id="UP000516404">
    <property type="component" value="Chromosome"/>
</dbReference>
<proteinExistence type="inferred from homology"/>
<keyword evidence="2 7" id="KW-0732">Signal</keyword>
<dbReference type="PROSITE" id="PS51352">
    <property type="entry name" value="THIOREDOXIN_2"/>
    <property type="match status" value="1"/>
</dbReference>
<feature type="domain" description="Thioredoxin" evidence="8">
    <location>
        <begin position="34"/>
        <end position="231"/>
    </location>
</feature>
<reference evidence="9 10" key="1">
    <citation type="submission" date="2020-09" db="EMBL/GenBank/DDBJ databases">
        <title>Investigation of environmental microbes.</title>
        <authorList>
            <person name="Ou Y."/>
            <person name="Kang Q."/>
        </authorList>
    </citation>
    <scope>NUCLEOTIDE SEQUENCE [LARGE SCALE GENOMIC DNA]</scope>
    <source>
        <strain evidence="9 10">KJZ-14</strain>
    </source>
</reference>
<dbReference type="Gene3D" id="3.40.30.10">
    <property type="entry name" value="Glutaredoxin"/>
    <property type="match status" value="1"/>
</dbReference>
<evidence type="ECO:0000313" key="10">
    <source>
        <dbReference type="Proteomes" id="UP000516404"/>
    </source>
</evidence>
<name>A0A7H2BEF7_9MICC</name>
<keyword evidence="4" id="KW-1015">Disulfide bond</keyword>
<dbReference type="PROSITE" id="PS51257">
    <property type="entry name" value="PROKAR_LIPOPROTEIN"/>
    <property type="match status" value="1"/>
</dbReference>
<dbReference type="SUPFAM" id="SSF52833">
    <property type="entry name" value="Thioredoxin-like"/>
    <property type="match status" value="1"/>
</dbReference>
<keyword evidence="5" id="KW-0676">Redox-active center</keyword>
<gene>
    <name evidence="9" type="ORF">IDM49_01815</name>
</gene>
<evidence type="ECO:0000256" key="3">
    <source>
        <dbReference type="ARBA" id="ARBA00023002"/>
    </source>
</evidence>
<accession>A0A7H2BEF7</accession>
<evidence type="ECO:0000256" key="1">
    <source>
        <dbReference type="ARBA" id="ARBA00005791"/>
    </source>
</evidence>
<feature type="compositionally biased region" description="Polar residues" evidence="6">
    <location>
        <begin position="31"/>
        <end position="47"/>
    </location>
</feature>
<dbReference type="InterPro" id="IPR036249">
    <property type="entry name" value="Thioredoxin-like_sf"/>
</dbReference>
<dbReference type="PROSITE" id="PS51318">
    <property type="entry name" value="TAT"/>
    <property type="match status" value="1"/>
</dbReference>
<evidence type="ECO:0000256" key="4">
    <source>
        <dbReference type="ARBA" id="ARBA00023157"/>
    </source>
</evidence>
<feature type="signal peptide" evidence="7">
    <location>
        <begin position="1"/>
        <end position="24"/>
    </location>
</feature>
<dbReference type="Pfam" id="PF13462">
    <property type="entry name" value="Thioredoxin_4"/>
    <property type="match status" value="1"/>
</dbReference>
<keyword evidence="10" id="KW-1185">Reference proteome</keyword>
<dbReference type="KEGG" id="rter:IDM49_01815"/>
<evidence type="ECO:0000256" key="5">
    <source>
        <dbReference type="ARBA" id="ARBA00023284"/>
    </source>
</evidence>
<keyword evidence="3" id="KW-0560">Oxidoreductase</keyword>
<comment type="similarity">
    <text evidence="1">Belongs to the thioredoxin family. DsbA subfamily.</text>
</comment>
<dbReference type="InterPro" id="IPR006311">
    <property type="entry name" value="TAT_signal"/>
</dbReference>
<evidence type="ECO:0000256" key="6">
    <source>
        <dbReference type="SAM" id="MobiDB-lite"/>
    </source>
</evidence>
<dbReference type="PANTHER" id="PTHR13887:SF14">
    <property type="entry name" value="DISULFIDE BOND FORMATION PROTEIN D"/>
    <property type="match status" value="1"/>
</dbReference>
<dbReference type="InterPro" id="IPR013766">
    <property type="entry name" value="Thioredoxin_domain"/>
</dbReference>
<evidence type="ECO:0000259" key="8">
    <source>
        <dbReference type="PROSITE" id="PS51352"/>
    </source>
</evidence>
<evidence type="ECO:0000313" key="9">
    <source>
        <dbReference type="EMBL" id="QNV38053.1"/>
    </source>
</evidence>
<dbReference type="PANTHER" id="PTHR13887">
    <property type="entry name" value="GLUTATHIONE S-TRANSFERASE KAPPA"/>
    <property type="match status" value="1"/>
</dbReference>
<evidence type="ECO:0000256" key="7">
    <source>
        <dbReference type="SAM" id="SignalP"/>
    </source>
</evidence>
<dbReference type="AlphaFoldDB" id="A0A7H2BEF7"/>
<protein>
    <submittedName>
        <fullName evidence="9">DsbA family protein</fullName>
    </submittedName>
</protein>
<dbReference type="GO" id="GO:0016491">
    <property type="term" value="F:oxidoreductase activity"/>
    <property type="evidence" value="ECO:0007669"/>
    <property type="project" value="UniProtKB-KW"/>
</dbReference>